<keyword evidence="1" id="KW-0812">Transmembrane</keyword>
<evidence type="ECO:0000256" key="1">
    <source>
        <dbReference type="SAM" id="Phobius"/>
    </source>
</evidence>
<comment type="caution">
    <text evidence="2">The sequence shown here is derived from an EMBL/GenBank/DDBJ whole genome shotgun (WGS) entry which is preliminary data.</text>
</comment>
<gene>
    <name evidence="2" type="ORF">Cco03nite_45030</name>
</gene>
<keyword evidence="3" id="KW-1185">Reference proteome</keyword>
<evidence type="ECO:0000313" key="3">
    <source>
        <dbReference type="Proteomes" id="UP000630887"/>
    </source>
</evidence>
<keyword evidence="1" id="KW-0472">Membrane</keyword>
<reference evidence="2 3" key="1">
    <citation type="submission" date="2021-01" db="EMBL/GenBank/DDBJ databases">
        <title>Whole genome shotgun sequence of Catellatospora coxensis NBRC 107359.</title>
        <authorList>
            <person name="Komaki H."/>
            <person name="Tamura T."/>
        </authorList>
    </citation>
    <scope>NUCLEOTIDE SEQUENCE [LARGE SCALE GENOMIC DNA]</scope>
    <source>
        <strain evidence="2 3">NBRC 107359</strain>
    </source>
</reference>
<name>A0A8J3P8X4_9ACTN</name>
<feature type="transmembrane region" description="Helical" evidence="1">
    <location>
        <begin position="18"/>
        <end position="41"/>
    </location>
</feature>
<proteinExistence type="predicted"/>
<dbReference type="AlphaFoldDB" id="A0A8J3P8X4"/>
<dbReference type="RefSeq" id="WP_203694138.1">
    <property type="nucleotide sequence ID" value="NZ_BAAALC010000029.1"/>
</dbReference>
<evidence type="ECO:0008006" key="4">
    <source>
        <dbReference type="Google" id="ProtNLM"/>
    </source>
</evidence>
<keyword evidence="1" id="KW-1133">Transmembrane helix</keyword>
<dbReference type="Proteomes" id="UP000630887">
    <property type="component" value="Unassembled WGS sequence"/>
</dbReference>
<dbReference type="EMBL" id="BONI01000038">
    <property type="protein sequence ID" value="GIG07803.1"/>
    <property type="molecule type" value="Genomic_DNA"/>
</dbReference>
<protein>
    <recommendedName>
        <fullName evidence="4">DUF4878 domain-containing protein</fullName>
    </recommendedName>
</protein>
<sequence length="148" mass="15717">MTSLPPGPPKPKSPLRKILIIVAIVLVLCCGGAVVAGYFAYRGIDAATAPAREAATAYADDLVAGDYAGAYAQLCRRTRELTTEQRFVAEQTARPRVSDYSVTGVSVEQHNSTVSGVVTLKLTRADGGSAYTLGVPLLKEDGQWRVCM</sequence>
<accession>A0A8J3P8X4</accession>
<evidence type="ECO:0000313" key="2">
    <source>
        <dbReference type="EMBL" id="GIG07803.1"/>
    </source>
</evidence>
<organism evidence="2 3">
    <name type="scientific">Catellatospora coxensis</name>
    <dbReference type="NCBI Taxonomy" id="310354"/>
    <lineage>
        <taxon>Bacteria</taxon>
        <taxon>Bacillati</taxon>
        <taxon>Actinomycetota</taxon>
        <taxon>Actinomycetes</taxon>
        <taxon>Micromonosporales</taxon>
        <taxon>Micromonosporaceae</taxon>
        <taxon>Catellatospora</taxon>
    </lineage>
</organism>